<evidence type="ECO:0000313" key="5">
    <source>
        <dbReference type="Proteomes" id="UP000254869"/>
    </source>
</evidence>
<dbReference type="STRING" id="1210086.GCA_001613105_01789"/>
<evidence type="ECO:0000256" key="1">
    <source>
        <dbReference type="ARBA" id="ARBA00022527"/>
    </source>
</evidence>
<dbReference type="InterPro" id="IPR003594">
    <property type="entry name" value="HATPase_dom"/>
</dbReference>
<dbReference type="InterPro" id="IPR047718">
    <property type="entry name" value="RsbA-like_anti_sig"/>
</dbReference>
<dbReference type="InterPro" id="IPR036890">
    <property type="entry name" value="HATPase_C_sf"/>
</dbReference>
<name>A0A370I892_9NOCA</name>
<dbReference type="RefSeq" id="WP_067994585.1">
    <property type="nucleotide sequence ID" value="NZ_QQBC01000004.1"/>
</dbReference>
<dbReference type="PANTHER" id="PTHR35526:SF3">
    <property type="entry name" value="ANTI-SIGMA-F FACTOR RSBW"/>
    <property type="match status" value="1"/>
</dbReference>
<proteinExistence type="predicted"/>
<dbReference type="EMBL" id="QQBC01000004">
    <property type="protein sequence ID" value="RDI66840.1"/>
    <property type="molecule type" value="Genomic_DNA"/>
</dbReference>
<organism evidence="4 5">
    <name type="scientific">Nocardia pseudobrasiliensis</name>
    <dbReference type="NCBI Taxonomy" id="45979"/>
    <lineage>
        <taxon>Bacteria</taxon>
        <taxon>Bacillati</taxon>
        <taxon>Actinomycetota</taxon>
        <taxon>Actinomycetes</taxon>
        <taxon>Mycobacteriales</taxon>
        <taxon>Nocardiaceae</taxon>
        <taxon>Nocardia</taxon>
    </lineage>
</organism>
<evidence type="ECO:0000313" key="4">
    <source>
        <dbReference type="EMBL" id="RDI66840.1"/>
    </source>
</evidence>
<dbReference type="Gene3D" id="3.30.565.10">
    <property type="entry name" value="Histidine kinase-like ATPase, C-terminal domain"/>
    <property type="match status" value="1"/>
</dbReference>
<dbReference type="CDD" id="cd16936">
    <property type="entry name" value="HATPase_RsbW-like"/>
    <property type="match status" value="1"/>
</dbReference>
<keyword evidence="1" id="KW-0808">Transferase</keyword>
<keyword evidence="1" id="KW-0723">Serine/threonine-protein kinase</keyword>
<feature type="domain" description="Histidine kinase/HSP90-like ATPase" evidence="2">
    <location>
        <begin position="185"/>
        <end position="294"/>
    </location>
</feature>
<feature type="domain" description="MEDS" evidence="3">
    <location>
        <begin position="7"/>
        <end position="147"/>
    </location>
</feature>
<keyword evidence="1" id="KW-0418">Kinase</keyword>
<reference evidence="4 5" key="1">
    <citation type="submission" date="2018-07" db="EMBL/GenBank/DDBJ databases">
        <title>Genomic Encyclopedia of Type Strains, Phase IV (KMG-IV): sequencing the most valuable type-strain genomes for metagenomic binning, comparative biology and taxonomic classification.</title>
        <authorList>
            <person name="Goeker M."/>
        </authorList>
    </citation>
    <scope>NUCLEOTIDE SEQUENCE [LARGE SCALE GENOMIC DNA]</scope>
    <source>
        <strain evidence="4 5">DSM 44290</strain>
    </source>
</reference>
<dbReference type="InterPro" id="IPR025847">
    <property type="entry name" value="MEDS_domain"/>
</dbReference>
<dbReference type="GO" id="GO:0004674">
    <property type="term" value="F:protein serine/threonine kinase activity"/>
    <property type="evidence" value="ECO:0007669"/>
    <property type="project" value="UniProtKB-KW"/>
</dbReference>
<protein>
    <submittedName>
        <fullName evidence="4">Anti-sigma regulatory factor (Ser/Thr protein kinase)</fullName>
    </submittedName>
</protein>
<dbReference type="NCBIfam" id="NF041045">
    <property type="entry name" value="RsbA_anti_sig"/>
    <property type="match status" value="1"/>
</dbReference>
<evidence type="ECO:0000259" key="2">
    <source>
        <dbReference type="Pfam" id="PF13581"/>
    </source>
</evidence>
<dbReference type="SUPFAM" id="SSF55874">
    <property type="entry name" value="ATPase domain of HSP90 chaperone/DNA topoisomerase II/histidine kinase"/>
    <property type="match status" value="1"/>
</dbReference>
<keyword evidence="5" id="KW-1185">Reference proteome</keyword>
<gene>
    <name evidence="4" type="ORF">DFR76_104593</name>
</gene>
<dbReference type="InterPro" id="IPR050267">
    <property type="entry name" value="Anti-sigma-factor_SerPK"/>
</dbReference>
<accession>A0A370I892</accession>
<dbReference type="Proteomes" id="UP000254869">
    <property type="component" value="Unassembled WGS sequence"/>
</dbReference>
<dbReference type="PANTHER" id="PTHR35526">
    <property type="entry name" value="ANTI-SIGMA-F FACTOR RSBW-RELATED"/>
    <property type="match status" value="1"/>
</dbReference>
<sequence>MTRPFVHPALFYGSDEEYLAGLVPFVTEAPGPVAVALPTGRLRLLRSALGAAAARITMLDMCEAGRNPGRIIAAVLREFADAHVDRPVRIVGEPIWAERSALEYPACAQHEALINFAFVGREVTIVCPYDTSRLSPVAVADAHETHPELWQNNSRRDSDRYAPEAVIDRYNQRLFDSDDLPDLVVATPSDVMDARYAASEKALRLGLAPQRIPDLEIIVTELVTNGLEHTDGVCCLRLHRHGDHLVCETHDLGHITDPLAGRHPPQPGQFGGRGLLLVHQLADLFRTHTTTAGTRHYALLRLAA</sequence>
<comment type="caution">
    <text evidence="4">The sequence shown here is derived from an EMBL/GenBank/DDBJ whole genome shotgun (WGS) entry which is preliminary data.</text>
</comment>
<dbReference type="Pfam" id="PF14417">
    <property type="entry name" value="MEDS"/>
    <property type="match status" value="1"/>
</dbReference>
<dbReference type="Pfam" id="PF13581">
    <property type="entry name" value="HATPase_c_2"/>
    <property type="match status" value="1"/>
</dbReference>
<evidence type="ECO:0000259" key="3">
    <source>
        <dbReference type="Pfam" id="PF14417"/>
    </source>
</evidence>
<dbReference type="AlphaFoldDB" id="A0A370I892"/>